<feature type="compositionally biased region" description="Low complexity" evidence="1">
    <location>
        <begin position="1145"/>
        <end position="1164"/>
    </location>
</feature>
<comment type="caution">
    <text evidence="3">The sequence shown here is derived from an EMBL/GenBank/DDBJ whole genome shotgun (WGS) entry which is preliminary data.</text>
</comment>
<feature type="compositionally biased region" description="Polar residues" evidence="1">
    <location>
        <begin position="167"/>
        <end position="184"/>
    </location>
</feature>
<dbReference type="PROSITE" id="PS51644">
    <property type="entry name" value="HTH_OST"/>
    <property type="match status" value="1"/>
</dbReference>
<feature type="compositionally biased region" description="Low complexity" evidence="1">
    <location>
        <begin position="1673"/>
        <end position="1695"/>
    </location>
</feature>
<feature type="region of interest" description="Disordered" evidence="1">
    <location>
        <begin position="164"/>
        <end position="184"/>
    </location>
</feature>
<gene>
    <name evidence="3" type="ORF">CEUSTIGMA_g7448.t1</name>
</gene>
<evidence type="ECO:0000313" key="3">
    <source>
        <dbReference type="EMBL" id="GAX80009.1"/>
    </source>
</evidence>
<feature type="compositionally biased region" description="Low complexity" evidence="1">
    <location>
        <begin position="1495"/>
        <end position="1507"/>
    </location>
</feature>
<feature type="region of interest" description="Disordered" evidence="1">
    <location>
        <begin position="1374"/>
        <end position="1520"/>
    </location>
</feature>
<name>A0A250XAU7_9CHLO</name>
<dbReference type="STRING" id="1157962.A0A250XAU7"/>
<dbReference type="Proteomes" id="UP000232323">
    <property type="component" value="Unassembled WGS sequence"/>
</dbReference>
<evidence type="ECO:0000256" key="1">
    <source>
        <dbReference type="SAM" id="MobiDB-lite"/>
    </source>
</evidence>
<evidence type="ECO:0000313" key="4">
    <source>
        <dbReference type="Proteomes" id="UP000232323"/>
    </source>
</evidence>
<organism evidence="3 4">
    <name type="scientific">Chlamydomonas eustigma</name>
    <dbReference type="NCBI Taxonomy" id="1157962"/>
    <lineage>
        <taxon>Eukaryota</taxon>
        <taxon>Viridiplantae</taxon>
        <taxon>Chlorophyta</taxon>
        <taxon>core chlorophytes</taxon>
        <taxon>Chlorophyceae</taxon>
        <taxon>CS clade</taxon>
        <taxon>Chlamydomonadales</taxon>
        <taxon>Chlamydomonadaceae</taxon>
        <taxon>Chlamydomonas</taxon>
    </lineage>
</organism>
<feature type="compositionally biased region" description="Polar residues" evidence="1">
    <location>
        <begin position="1855"/>
        <end position="1873"/>
    </location>
</feature>
<dbReference type="OrthoDB" id="563254at2759"/>
<accession>A0A250XAU7</accession>
<feature type="region of interest" description="Disordered" evidence="1">
    <location>
        <begin position="1588"/>
        <end position="1608"/>
    </location>
</feature>
<dbReference type="Pfam" id="PF12872">
    <property type="entry name" value="OST-HTH"/>
    <property type="match status" value="1"/>
</dbReference>
<reference evidence="3 4" key="1">
    <citation type="submission" date="2017-08" db="EMBL/GenBank/DDBJ databases">
        <title>Acidophilic green algal genome provides insights into adaptation to an acidic environment.</title>
        <authorList>
            <person name="Hirooka S."/>
            <person name="Hirose Y."/>
            <person name="Kanesaki Y."/>
            <person name="Higuchi S."/>
            <person name="Fujiwara T."/>
            <person name="Onuma R."/>
            <person name="Era A."/>
            <person name="Ohbayashi R."/>
            <person name="Uzuka A."/>
            <person name="Nozaki H."/>
            <person name="Yoshikawa H."/>
            <person name="Miyagishima S.Y."/>
        </authorList>
    </citation>
    <scope>NUCLEOTIDE SEQUENCE [LARGE SCALE GENOMIC DNA]</scope>
    <source>
        <strain evidence="3 4">NIES-2499</strain>
    </source>
</reference>
<feature type="region of interest" description="Disordered" evidence="1">
    <location>
        <begin position="1855"/>
        <end position="1874"/>
    </location>
</feature>
<feature type="compositionally biased region" description="Polar residues" evidence="1">
    <location>
        <begin position="1084"/>
        <end position="1095"/>
    </location>
</feature>
<feature type="compositionally biased region" description="Polar residues" evidence="1">
    <location>
        <begin position="1295"/>
        <end position="1305"/>
    </location>
</feature>
<keyword evidence="4" id="KW-1185">Reference proteome</keyword>
<dbReference type="EMBL" id="BEGY01000048">
    <property type="protein sequence ID" value="GAX80009.1"/>
    <property type="molecule type" value="Genomic_DNA"/>
</dbReference>
<feature type="region of interest" description="Disordered" evidence="1">
    <location>
        <begin position="1671"/>
        <end position="1765"/>
    </location>
</feature>
<feature type="compositionally biased region" description="Polar residues" evidence="1">
    <location>
        <begin position="1473"/>
        <end position="1493"/>
    </location>
</feature>
<evidence type="ECO:0000259" key="2">
    <source>
        <dbReference type="PROSITE" id="PS51644"/>
    </source>
</evidence>
<proteinExistence type="predicted"/>
<feature type="domain" description="HTH OST-type" evidence="2">
    <location>
        <begin position="48"/>
        <end position="125"/>
    </location>
</feature>
<feature type="region of interest" description="Disordered" evidence="1">
    <location>
        <begin position="1286"/>
        <end position="1305"/>
    </location>
</feature>
<dbReference type="InterPro" id="IPR025605">
    <property type="entry name" value="OST-HTH/LOTUS_dom"/>
</dbReference>
<protein>
    <recommendedName>
        <fullName evidence="2">HTH OST-type domain-containing protein</fullName>
    </recommendedName>
</protein>
<sequence>MYGVGSSGTVVPMKRKAIGTDHIPSKRVSGYSVEEDIHDLRALIESKLITVVEACIKENIIEMIPEVHGFPLSLIKNDFKAMFNRDLNQKKLGAPRLSDVVSYHASDIATIVITNTHAAMVVPRPNQVFRGLKAPPRIAPVRSAGKLLTHFSDTLPSYSADNHLMSRASTSPKSDQPVLASSNTLKPQLQVSNASLNPKPPFGPMSRHPSVNAAALMESLIKYMKRRILLTRFQLSQEAYRHILHGQSLLSRQKVDTHSTPLMKTDQIQSIHDAALVLAPSLSWPLADLVTEAERLVVSLRVNPSAAMLLDFKEVVRLAAEDSSNPFKLVPESEVRESPKACSFSGRSREEVLVQDQQLIGITEDHDANIVHQKMYSMGYNLQAGRIEDAEDSVQNGGGDGQLCDVRQPMDLGSEDGIRPHEQVEEGIRPHEQVEEGIRPHEQVEEGIRPHEQVEEGKERLGIVEGLFRPCRSDPVGDDGRFHRPSLSGHNMEISHPEVTSAHPILIKKEIDEDKEGRTTGGVSVLVKQEVLNSSSPPPSISPHIKEEALESSLVRSETSLAVEANINQSEISMHASATENNGALDLSGLDAAEVEMNVLQAGVSCSGVSAAEAHDLAEESALTTATKILPRPSAEKSVLEAAGESLLTSMQLPEDLKGLHVVPVLGPQRELKLLLELWLRLHAVLPDFHPERFRAAKRLYARGQLKAHNIPSQHYSVMQLPEDCLRLCKKTLYEPTLGFTDVQEVRGSPLLKKILNVPSLGFKDVHEVLKWEIFSNVLRIEEDATQIIKEYLVPLIDPLESLRSLLIERVELAVVERFTTEEVVMDEAVRTDRSSKALLKTCSLFVDDIKREFKIKHLYDPDPESYGFSSFRSFLEAHVDICVVTSEVVKQDVQDALQIEPSALGLLRVLLKLLLSSNSSCWRGSHLEKMFGEVHTVLESVKSVKKGPEGEGHDGDVLDDAAAEMTHPALNVPAGTVLMLPPPVQSLEALFEGMEEKVVQARVRPVDLDITDVEAVYEKVFGHSYHSASPPSYSSMKEALQVLRDVCKVEGDRVLPAEPGAKSQVLDKIRCHKLLSCYKSSLPVSSIPASQPSRPVTKPPPNSTSKAIKDNSTQHKSQRAPMQRARVQHTPSPTPPPGILGPMRRAMPAPGSSSSRSRSSASTPPAPALHGAHRVAGDLNPEVLVMMLKDIAGSQVPPHTTSTALPAAAAAAGPRLLLPNPRPVTVPMQRAQAVPMAAAAAAAAAPTATTALGTNTYQVEQIVAAALALGMQLPPGMQLNTSALRPAAPAAPAQHSTSSALHGQQVTVPVPMTSIYGLRQLADTVTPVSTAQFPPRTTTVPITSMSSGYLQARQPSAVVQPSGTIPMNIHLKSQQPASAAPAGSAYLQHQQQPASAAPAGSAYLQHQQQPAAAAPADSAYLQHQQQPAAAVPAGSAYLQHQQQPAAAAPADSAYLQHQQQPAAAVPAGSAYLQRQQQLDSRPQIHSHQSSIMSAAPTPQPAQQGPASELPPQISGYHYAPTWTSTTASTATLTQPTAEQSQQQVTVLHGMDSAHFQHSASPQGLVNGAGIAPQASQQQYQQDLYPAMYSNQTPTDHPPAGSASSMNSGAVTSYPFKAAQSHQLPSFSLQQQLAAGQVPAVAQQQQQQQGSASVQQHCGTAPDVQQLYNHQKASGPAAQQQQLQQSRQPAMLQRQEQQKHQQVHYQHGMQPPPPQQQKQQQASLGSAPGLPPPNKLLQQQQQQTTSDLAPPQQQQQQQQHAPVGSVLAASSYHQGSTNNNMHAPTDVYLPHFQQGSLPSNFGPPMSPSAPAAVQTPYVGTTTVTPSYGSAGANDTLAPLPGSLPGATVSAQNYNSQLPATPTAPSHYVSQDSGTDPAAMAVHQQQYQAFFDTPLNAQSFAGQQYSSMTLPASEQATMIQQQQQYNEQWQQYYASLQQPQQYAAMGGYPYGQYRQQ</sequence>
<feature type="compositionally biased region" description="Low complexity" evidence="1">
    <location>
        <begin position="1374"/>
        <end position="1468"/>
    </location>
</feature>
<feature type="region of interest" description="Disordered" evidence="1">
    <location>
        <begin position="1084"/>
        <end position="1174"/>
    </location>
</feature>